<sequence length="297" mass="33933">MGGGRNDQTRPIGECPTGTDAFLRSNVCNRKQPVHIETAENWGHLQDLLLGGAWNDQLGRFRSSCAFRGLSDAAYPLDTTLIRLGGAFDRLEQHLLRNFKKYAHRNVVARDSYWHWLSLAQHHGLPTRLLDWTHSPLIAAHFATVSTDKTDIDGAIWRIDYEQTHKLLPVKIRDALQKEGANTFTTDMLNHAVSSLRELDMMSEDPFLLFFEPPSMDDRIVNQYALFSVMSNATLGLNSWIEEHPELCCKILIPAELKWEIRDKLDQCNVTERVLFPGLEGLSRWLRRHYSPKSPAS</sequence>
<evidence type="ECO:0000313" key="2">
    <source>
        <dbReference type="EMBL" id="EMI51714.1"/>
    </source>
</evidence>
<dbReference type="AlphaFoldDB" id="M5TRP7"/>
<evidence type="ECO:0000259" key="1">
    <source>
        <dbReference type="SMART" id="SM00901"/>
    </source>
</evidence>
<protein>
    <submittedName>
        <fullName evidence="2">FRG domain protein</fullName>
    </submittedName>
</protein>
<comment type="caution">
    <text evidence="2">The sequence shown here is derived from an EMBL/GenBank/DDBJ whole genome shotgun (WGS) entry which is preliminary data.</text>
</comment>
<proteinExistence type="predicted"/>
<name>M5TRP7_9BACT</name>
<dbReference type="Proteomes" id="UP000011885">
    <property type="component" value="Unassembled WGS sequence"/>
</dbReference>
<dbReference type="PATRIC" id="fig|1263870.3.peg.7273"/>
<evidence type="ECO:0000313" key="3">
    <source>
        <dbReference type="Proteomes" id="UP000011885"/>
    </source>
</evidence>
<dbReference type="Pfam" id="PF08867">
    <property type="entry name" value="FRG"/>
    <property type="match status" value="1"/>
</dbReference>
<dbReference type="SMART" id="SM00901">
    <property type="entry name" value="FRG"/>
    <property type="match status" value="1"/>
</dbReference>
<reference evidence="2 3" key="1">
    <citation type="journal article" date="2013" name="Mar. Genomics">
        <title>Expression of sulfatases in Rhodopirellula baltica and the diversity of sulfatases in the genus Rhodopirellula.</title>
        <authorList>
            <person name="Wegner C.E."/>
            <person name="Richter-Heitmann T."/>
            <person name="Klindworth A."/>
            <person name="Klockow C."/>
            <person name="Richter M."/>
            <person name="Achstetter T."/>
            <person name="Glockner F.O."/>
            <person name="Harder J."/>
        </authorList>
    </citation>
    <scope>NUCLEOTIDE SEQUENCE [LARGE SCALE GENOMIC DNA]</scope>
    <source>
        <strain evidence="2 3">SM41</strain>
    </source>
</reference>
<dbReference type="InterPro" id="IPR014966">
    <property type="entry name" value="FRG-dom"/>
</dbReference>
<organism evidence="2 3">
    <name type="scientific">Rhodopirellula sallentina SM41</name>
    <dbReference type="NCBI Taxonomy" id="1263870"/>
    <lineage>
        <taxon>Bacteria</taxon>
        <taxon>Pseudomonadati</taxon>
        <taxon>Planctomycetota</taxon>
        <taxon>Planctomycetia</taxon>
        <taxon>Pirellulales</taxon>
        <taxon>Pirellulaceae</taxon>
        <taxon>Rhodopirellula</taxon>
    </lineage>
</organism>
<accession>M5TRP7</accession>
<keyword evidence="3" id="KW-1185">Reference proteome</keyword>
<gene>
    <name evidence="2" type="ORF">RSSM_06856</name>
</gene>
<feature type="domain" description="FRG" evidence="1">
    <location>
        <begin position="61"/>
        <end position="157"/>
    </location>
</feature>
<dbReference type="EMBL" id="ANOH01000489">
    <property type="protein sequence ID" value="EMI51714.1"/>
    <property type="molecule type" value="Genomic_DNA"/>
</dbReference>